<dbReference type="InterPro" id="IPR038570">
    <property type="entry name" value="HicA_sf"/>
</dbReference>
<dbReference type="PANTHER" id="PTHR34873:SF3">
    <property type="entry name" value="ADDICTION MODULE TOXIN, HICA FAMILY"/>
    <property type="match status" value="1"/>
</dbReference>
<evidence type="ECO:0000256" key="2">
    <source>
        <dbReference type="ARBA" id="ARBA00022649"/>
    </source>
</evidence>
<organism evidence="8 9">
    <name type="scientific">Actinomadura craniellae</name>
    <dbReference type="NCBI Taxonomy" id="2231787"/>
    <lineage>
        <taxon>Bacteria</taxon>
        <taxon>Bacillati</taxon>
        <taxon>Actinomycetota</taxon>
        <taxon>Actinomycetes</taxon>
        <taxon>Streptosporangiales</taxon>
        <taxon>Thermomonosporaceae</taxon>
        <taxon>Actinomadura</taxon>
    </lineage>
</organism>
<keyword evidence="2" id="KW-1277">Toxin-antitoxin system</keyword>
<keyword evidence="4" id="KW-0255">Endonuclease</keyword>
<keyword evidence="9" id="KW-1185">Reference proteome</keyword>
<evidence type="ECO:0000256" key="7">
    <source>
        <dbReference type="ARBA" id="ARBA00023016"/>
    </source>
</evidence>
<evidence type="ECO:0000256" key="4">
    <source>
        <dbReference type="ARBA" id="ARBA00022759"/>
    </source>
</evidence>
<evidence type="ECO:0000256" key="5">
    <source>
        <dbReference type="ARBA" id="ARBA00022801"/>
    </source>
</evidence>
<evidence type="ECO:0000256" key="3">
    <source>
        <dbReference type="ARBA" id="ARBA00022722"/>
    </source>
</evidence>
<proteinExistence type="inferred from homology"/>
<keyword evidence="3" id="KW-0540">Nuclease</keyword>
<sequence length="74" mass="7968">MPPLPVVSGAEVIKALEKAGFALTRVKGSHHMMRSPEGRFTVVPVHQGKDLPPGTLRRIIRDAGLSVAEFIALL</sequence>
<protein>
    <recommendedName>
        <fullName evidence="10">Type II toxin-antitoxin system HicA family toxin</fullName>
    </recommendedName>
</protein>
<dbReference type="GO" id="GO:0003729">
    <property type="term" value="F:mRNA binding"/>
    <property type="evidence" value="ECO:0007669"/>
    <property type="project" value="InterPro"/>
</dbReference>
<reference evidence="8 9" key="1">
    <citation type="submission" date="2018-06" db="EMBL/GenBank/DDBJ databases">
        <title>Actinomadura craniellae sp. nov. isolated from marine sponge Craniella sp.</title>
        <authorList>
            <person name="Li L."/>
            <person name="Xu Q.H."/>
            <person name="Lin H.W."/>
            <person name="Lu Y.H."/>
        </authorList>
    </citation>
    <scope>NUCLEOTIDE SEQUENCE [LARGE SCALE GENOMIC DNA]</scope>
    <source>
        <strain evidence="8 9">LHW63021</strain>
    </source>
</reference>
<comment type="caution">
    <text evidence="8">The sequence shown here is derived from an EMBL/GenBank/DDBJ whole genome shotgun (WGS) entry which is preliminary data.</text>
</comment>
<evidence type="ECO:0000313" key="9">
    <source>
        <dbReference type="Proteomes" id="UP000251891"/>
    </source>
</evidence>
<dbReference type="PANTHER" id="PTHR34873">
    <property type="entry name" value="SSR1766 PROTEIN"/>
    <property type="match status" value="1"/>
</dbReference>
<comment type="similarity">
    <text evidence="1">Belongs to the HicA mRNA interferase family.</text>
</comment>
<dbReference type="GO" id="GO:0016787">
    <property type="term" value="F:hydrolase activity"/>
    <property type="evidence" value="ECO:0007669"/>
    <property type="project" value="UniProtKB-KW"/>
</dbReference>
<dbReference type="OrthoDB" id="9811409at2"/>
<dbReference type="Gene3D" id="3.30.920.30">
    <property type="entry name" value="Hypothetical protein"/>
    <property type="match status" value="1"/>
</dbReference>
<dbReference type="EMBL" id="QLYX01000008">
    <property type="protein sequence ID" value="RAY13728.1"/>
    <property type="molecule type" value="Genomic_DNA"/>
</dbReference>
<dbReference type="GO" id="GO:0004519">
    <property type="term" value="F:endonuclease activity"/>
    <property type="evidence" value="ECO:0007669"/>
    <property type="project" value="UniProtKB-KW"/>
</dbReference>
<accession>A0A365H3Y7</accession>
<dbReference type="InterPro" id="IPR012933">
    <property type="entry name" value="HicA_mRNA_interferase"/>
</dbReference>
<keyword evidence="7" id="KW-0346">Stress response</keyword>
<evidence type="ECO:0000313" key="8">
    <source>
        <dbReference type="EMBL" id="RAY13728.1"/>
    </source>
</evidence>
<dbReference type="SUPFAM" id="SSF54786">
    <property type="entry name" value="YcfA/nrd intein domain"/>
    <property type="match status" value="1"/>
</dbReference>
<dbReference type="Proteomes" id="UP000251891">
    <property type="component" value="Unassembled WGS sequence"/>
</dbReference>
<evidence type="ECO:0008006" key="10">
    <source>
        <dbReference type="Google" id="ProtNLM"/>
    </source>
</evidence>
<evidence type="ECO:0000256" key="1">
    <source>
        <dbReference type="ARBA" id="ARBA00006620"/>
    </source>
</evidence>
<dbReference type="AlphaFoldDB" id="A0A365H3Y7"/>
<dbReference type="Pfam" id="PF07927">
    <property type="entry name" value="HicA_toxin"/>
    <property type="match status" value="1"/>
</dbReference>
<name>A0A365H3Y7_9ACTN</name>
<gene>
    <name evidence="8" type="ORF">DPM19_18895</name>
</gene>
<keyword evidence="5" id="KW-0378">Hydrolase</keyword>
<keyword evidence="6" id="KW-0694">RNA-binding</keyword>
<evidence type="ECO:0000256" key="6">
    <source>
        <dbReference type="ARBA" id="ARBA00022884"/>
    </source>
</evidence>
<dbReference type="RefSeq" id="WP_111869267.1">
    <property type="nucleotide sequence ID" value="NZ_QLYX01000008.1"/>
</dbReference>